<dbReference type="EMBL" id="CP109441">
    <property type="protein sequence ID" value="WUV46611.1"/>
    <property type="molecule type" value="Genomic_DNA"/>
</dbReference>
<comment type="catalytic activity">
    <reaction evidence="3">
        <text>a (3S)-3-hydroxyacyl-CoA = a (2E)-enoyl-CoA + H2O</text>
        <dbReference type="Rhea" id="RHEA:16105"/>
        <dbReference type="ChEBI" id="CHEBI:15377"/>
        <dbReference type="ChEBI" id="CHEBI:57318"/>
        <dbReference type="ChEBI" id="CHEBI:58856"/>
        <dbReference type="EC" id="4.2.1.17"/>
    </reaction>
</comment>
<dbReference type="RefSeq" id="WP_329410485.1">
    <property type="nucleotide sequence ID" value="NZ_CP109441.1"/>
</dbReference>
<proteinExistence type="inferred from homology"/>
<name>A0ABZ1YXJ9_9NOCA</name>
<comment type="catalytic activity">
    <reaction evidence="4">
        <text>a 4-saturated-(3S)-3-hydroxyacyl-CoA = a (3E)-enoyl-CoA + H2O</text>
        <dbReference type="Rhea" id="RHEA:20724"/>
        <dbReference type="ChEBI" id="CHEBI:15377"/>
        <dbReference type="ChEBI" id="CHEBI:58521"/>
        <dbReference type="ChEBI" id="CHEBI:137480"/>
        <dbReference type="EC" id="4.2.1.17"/>
    </reaction>
</comment>
<dbReference type="InterPro" id="IPR029045">
    <property type="entry name" value="ClpP/crotonase-like_dom_sf"/>
</dbReference>
<dbReference type="SUPFAM" id="SSF52096">
    <property type="entry name" value="ClpP/crotonase"/>
    <property type="match status" value="1"/>
</dbReference>
<evidence type="ECO:0000256" key="1">
    <source>
        <dbReference type="ARBA" id="ARBA00005254"/>
    </source>
</evidence>
<dbReference type="Proteomes" id="UP001432062">
    <property type="component" value="Chromosome"/>
</dbReference>
<evidence type="ECO:0000313" key="6">
    <source>
        <dbReference type="Proteomes" id="UP001432062"/>
    </source>
</evidence>
<dbReference type="InterPro" id="IPR014748">
    <property type="entry name" value="Enoyl-CoA_hydra_C"/>
</dbReference>
<dbReference type="InterPro" id="IPR001753">
    <property type="entry name" value="Enoyl-CoA_hydra/iso"/>
</dbReference>
<protein>
    <submittedName>
        <fullName evidence="5">Enoyl-CoA hydratase/isomerase family protein</fullName>
    </submittedName>
</protein>
<dbReference type="CDD" id="cd06558">
    <property type="entry name" value="crotonase-like"/>
    <property type="match status" value="1"/>
</dbReference>
<evidence type="ECO:0000313" key="5">
    <source>
        <dbReference type="EMBL" id="WUV46611.1"/>
    </source>
</evidence>
<evidence type="ECO:0000256" key="4">
    <source>
        <dbReference type="ARBA" id="ARBA00023717"/>
    </source>
</evidence>
<evidence type="ECO:0000256" key="2">
    <source>
        <dbReference type="ARBA" id="ARBA00023239"/>
    </source>
</evidence>
<dbReference type="PANTHER" id="PTHR11941">
    <property type="entry name" value="ENOYL-COA HYDRATASE-RELATED"/>
    <property type="match status" value="1"/>
</dbReference>
<evidence type="ECO:0000256" key="3">
    <source>
        <dbReference type="ARBA" id="ARBA00023709"/>
    </source>
</evidence>
<keyword evidence="6" id="KW-1185">Reference proteome</keyword>
<gene>
    <name evidence="5" type="ORF">OG563_47570</name>
</gene>
<dbReference type="Gene3D" id="1.10.12.10">
    <property type="entry name" value="Lyase 2-enoyl-coa Hydratase, Chain A, domain 2"/>
    <property type="match status" value="1"/>
</dbReference>
<organism evidence="5 6">
    <name type="scientific">Nocardia vinacea</name>
    <dbReference type="NCBI Taxonomy" id="96468"/>
    <lineage>
        <taxon>Bacteria</taxon>
        <taxon>Bacillati</taxon>
        <taxon>Actinomycetota</taxon>
        <taxon>Actinomycetes</taxon>
        <taxon>Mycobacteriales</taxon>
        <taxon>Nocardiaceae</taxon>
        <taxon>Nocardia</taxon>
    </lineage>
</organism>
<reference evidence="5" key="1">
    <citation type="submission" date="2022-10" db="EMBL/GenBank/DDBJ databases">
        <title>The complete genomes of actinobacterial strains from the NBC collection.</title>
        <authorList>
            <person name="Joergensen T.S."/>
            <person name="Alvarez Arevalo M."/>
            <person name="Sterndorff E.B."/>
            <person name="Faurdal D."/>
            <person name="Vuksanovic O."/>
            <person name="Mourched A.-S."/>
            <person name="Charusanti P."/>
            <person name="Shaw S."/>
            <person name="Blin K."/>
            <person name="Weber T."/>
        </authorList>
    </citation>
    <scope>NUCLEOTIDE SEQUENCE</scope>
    <source>
        <strain evidence="5">NBC_01482</strain>
    </source>
</reference>
<keyword evidence="2" id="KW-0456">Lyase</keyword>
<accession>A0ABZ1YXJ9</accession>
<sequence>MDRVLVATLDRPAARNAIDAVLRREFRQLLAALANQRAIGAIVLTGAGDAFCAGGDVSMMKSFTASDWRDRARNLEHGLLTLRDLLSVQQPVIAAVNGPATGLGATIAMACDMIVMADTATLADTHVNVGIVAGDGGTLLWPAAMSTVQAKQYLLTGQKMTASDAERFGVVNEVVPVADVVDRAVEIAQGLAAGPRFAIEWTKHAINMRLIRDLYEQMPLSLALEAATFEQPDLAEGIRSFRERRPAAWPSVAPE</sequence>
<comment type="similarity">
    <text evidence="1">Belongs to the enoyl-CoA hydratase/isomerase family.</text>
</comment>
<dbReference type="PANTHER" id="PTHR11941:SF54">
    <property type="entry name" value="ENOYL-COA HYDRATASE, MITOCHONDRIAL"/>
    <property type="match status" value="1"/>
</dbReference>
<dbReference type="Pfam" id="PF00378">
    <property type="entry name" value="ECH_1"/>
    <property type="match status" value="1"/>
</dbReference>
<dbReference type="Gene3D" id="3.90.226.10">
    <property type="entry name" value="2-enoyl-CoA Hydratase, Chain A, domain 1"/>
    <property type="match status" value="1"/>
</dbReference>